<reference evidence="3" key="2">
    <citation type="submission" date="2020-09" db="EMBL/GenBank/DDBJ databases">
        <authorList>
            <person name="Sun Q."/>
            <person name="Zhou Y."/>
        </authorList>
    </citation>
    <scope>NUCLEOTIDE SEQUENCE</scope>
    <source>
        <strain evidence="3">CGMCC 1.12181</strain>
    </source>
</reference>
<gene>
    <name evidence="3" type="primary">ydbS</name>
    <name evidence="3" type="ORF">GCM10011365_13980</name>
</gene>
<feature type="transmembrane region" description="Helical" evidence="1">
    <location>
        <begin position="48"/>
        <end position="67"/>
    </location>
</feature>
<keyword evidence="4" id="KW-1185">Reference proteome</keyword>
<feature type="domain" description="YdbS-like PH" evidence="2">
    <location>
        <begin position="75"/>
        <end position="154"/>
    </location>
</feature>
<sequence>MINKTNPSQAMQSLERDYLRIIRWIGLAMCLLIALAPSIVFGVLWSVAWYWALLAWMLLAALLYVSLKSYLKHWYLNYKYHLNTDCLAIRRGVFWRHQIAVPVSRVQHVDVNSGPLDRRYGLAKLVVNTAGTHYAQTSLPGLSVDKAYQLRDQLLAAQEGDTV</sequence>
<feature type="transmembrane region" description="Helical" evidence="1">
    <location>
        <begin position="21"/>
        <end position="42"/>
    </location>
</feature>
<accession>A0A917FMI8</accession>
<evidence type="ECO:0000256" key="1">
    <source>
        <dbReference type="SAM" id="Phobius"/>
    </source>
</evidence>
<dbReference type="InterPro" id="IPR005182">
    <property type="entry name" value="YdbS-like_PH"/>
</dbReference>
<protein>
    <submittedName>
        <fullName evidence="3">UPF0699 transmembrane protein YdbS</fullName>
    </submittedName>
</protein>
<comment type="caution">
    <text evidence="3">The sequence shown here is derived from an EMBL/GenBank/DDBJ whole genome shotgun (WGS) entry which is preliminary data.</text>
</comment>
<keyword evidence="1" id="KW-1133">Transmembrane helix</keyword>
<evidence type="ECO:0000313" key="4">
    <source>
        <dbReference type="Proteomes" id="UP000605253"/>
    </source>
</evidence>
<dbReference type="PANTHER" id="PTHR34473">
    <property type="entry name" value="UPF0699 TRANSMEMBRANE PROTEIN YDBS"/>
    <property type="match status" value="1"/>
</dbReference>
<dbReference type="AlphaFoldDB" id="A0A917FMI8"/>
<name>A0A917FMI8_9GAMM</name>
<proteinExistence type="predicted"/>
<dbReference type="RefSeq" id="WP_188364999.1">
    <property type="nucleotide sequence ID" value="NZ_BAABJF010000002.1"/>
</dbReference>
<organism evidence="3 4">
    <name type="scientific">Marinicella pacifica</name>
    <dbReference type="NCBI Taxonomy" id="1171543"/>
    <lineage>
        <taxon>Bacteria</taxon>
        <taxon>Pseudomonadati</taxon>
        <taxon>Pseudomonadota</taxon>
        <taxon>Gammaproteobacteria</taxon>
        <taxon>Lysobacterales</taxon>
        <taxon>Marinicellaceae</taxon>
        <taxon>Marinicella</taxon>
    </lineage>
</organism>
<dbReference type="Pfam" id="PF03703">
    <property type="entry name" value="bPH_2"/>
    <property type="match status" value="1"/>
</dbReference>
<evidence type="ECO:0000313" key="3">
    <source>
        <dbReference type="EMBL" id="GGF93925.1"/>
    </source>
</evidence>
<keyword evidence="1" id="KW-0472">Membrane</keyword>
<keyword evidence="1 3" id="KW-0812">Transmembrane</keyword>
<evidence type="ECO:0000259" key="2">
    <source>
        <dbReference type="Pfam" id="PF03703"/>
    </source>
</evidence>
<dbReference type="EMBL" id="BMEO01000005">
    <property type="protein sequence ID" value="GGF93925.1"/>
    <property type="molecule type" value="Genomic_DNA"/>
</dbReference>
<dbReference type="Proteomes" id="UP000605253">
    <property type="component" value="Unassembled WGS sequence"/>
</dbReference>
<dbReference type="PANTHER" id="PTHR34473:SF2">
    <property type="entry name" value="UPF0699 TRANSMEMBRANE PROTEIN YDBT"/>
    <property type="match status" value="1"/>
</dbReference>
<reference evidence="3" key="1">
    <citation type="journal article" date="2014" name="Int. J. Syst. Evol. Microbiol.">
        <title>Complete genome sequence of Corynebacterium casei LMG S-19264T (=DSM 44701T), isolated from a smear-ripened cheese.</title>
        <authorList>
            <consortium name="US DOE Joint Genome Institute (JGI-PGF)"/>
            <person name="Walter F."/>
            <person name="Albersmeier A."/>
            <person name="Kalinowski J."/>
            <person name="Ruckert C."/>
        </authorList>
    </citation>
    <scope>NUCLEOTIDE SEQUENCE</scope>
    <source>
        <strain evidence="3">CGMCC 1.12181</strain>
    </source>
</reference>